<reference evidence="18" key="1">
    <citation type="submission" date="2020-10" db="EMBL/GenBank/DDBJ databases">
        <authorList>
            <person name="Gilroy R."/>
        </authorList>
    </citation>
    <scope>NUCLEOTIDE SEQUENCE</scope>
    <source>
        <strain evidence="18">2830</strain>
    </source>
</reference>
<evidence type="ECO:0000256" key="10">
    <source>
        <dbReference type="ARBA" id="ARBA00023204"/>
    </source>
</evidence>
<dbReference type="Pfam" id="PF00580">
    <property type="entry name" value="UvrD-helicase"/>
    <property type="match status" value="2"/>
</dbReference>
<dbReference type="EMBL" id="DVMH01000015">
    <property type="protein sequence ID" value="HIU10088.1"/>
    <property type="molecule type" value="Genomic_DNA"/>
</dbReference>
<dbReference type="Gene3D" id="1.10.486.10">
    <property type="entry name" value="PCRA, domain 4"/>
    <property type="match status" value="1"/>
</dbReference>
<evidence type="ECO:0000256" key="12">
    <source>
        <dbReference type="ARBA" id="ARBA00034617"/>
    </source>
</evidence>
<dbReference type="GO" id="GO:0000725">
    <property type="term" value="P:recombinational repair"/>
    <property type="evidence" value="ECO:0007669"/>
    <property type="project" value="TreeGrafter"/>
</dbReference>
<dbReference type="NCBIfam" id="TIGR02785">
    <property type="entry name" value="addA_Gpos"/>
    <property type="match status" value="1"/>
</dbReference>
<feature type="domain" description="UvrD-like helicase ATP-binding" evidence="16">
    <location>
        <begin position="1"/>
        <end position="458"/>
    </location>
</feature>
<dbReference type="InterPro" id="IPR011335">
    <property type="entry name" value="Restrct_endonuc-II-like"/>
</dbReference>
<dbReference type="InterPro" id="IPR014016">
    <property type="entry name" value="UvrD-like_ATP-bd"/>
</dbReference>
<dbReference type="InterPro" id="IPR000212">
    <property type="entry name" value="DNA_helicase_UvrD/REP"/>
</dbReference>
<dbReference type="PROSITE" id="PS51198">
    <property type="entry name" value="UVRD_HELICASE_ATP_BIND"/>
    <property type="match status" value="1"/>
</dbReference>
<keyword evidence="9" id="KW-0238">DNA-binding</keyword>
<comment type="caution">
    <text evidence="18">The sequence shown here is derived from an EMBL/GenBank/DDBJ whole genome shotgun (WGS) entry which is preliminary data.</text>
</comment>
<dbReference type="GO" id="GO:0003677">
    <property type="term" value="F:DNA binding"/>
    <property type="evidence" value="ECO:0007669"/>
    <property type="project" value="UniProtKB-KW"/>
</dbReference>
<dbReference type="Pfam" id="PF12705">
    <property type="entry name" value="PDDEXK_1"/>
    <property type="match status" value="1"/>
</dbReference>
<evidence type="ECO:0000256" key="13">
    <source>
        <dbReference type="ARBA" id="ARBA00034808"/>
    </source>
</evidence>
<evidence type="ECO:0000313" key="19">
    <source>
        <dbReference type="Proteomes" id="UP000824124"/>
    </source>
</evidence>
<dbReference type="GO" id="GO:0005829">
    <property type="term" value="C:cytosol"/>
    <property type="evidence" value="ECO:0007669"/>
    <property type="project" value="TreeGrafter"/>
</dbReference>
<dbReference type="AlphaFoldDB" id="A0A9D1HLF9"/>
<dbReference type="Gene3D" id="3.40.50.300">
    <property type="entry name" value="P-loop containing nucleotide triphosphate hydrolases"/>
    <property type="match status" value="4"/>
</dbReference>
<organism evidence="18 19">
    <name type="scientific">Candidatus Avidehalobacter gallistercoris</name>
    <dbReference type="NCBI Taxonomy" id="2840694"/>
    <lineage>
        <taxon>Bacteria</taxon>
        <taxon>Bacillati</taxon>
        <taxon>Bacillota</taxon>
        <taxon>Clostridia</taxon>
        <taxon>Eubacteriales</taxon>
        <taxon>Peptococcaceae</taxon>
        <taxon>Peptococcaceae incertae sedis</taxon>
        <taxon>Candidatus Avidehalobacter</taxon>
    </lineage>
</organism>
<dbReference type="PANTHER" id="PTHR11070">
    <property type="entry name" value="UVRD / RECB / PCRA DNA HELICASE FAMILY MEMBER"/>
    <property type="match status" value="1"/>
</dbReference>
<keyword evidence="10" id="KW-0234">DNA repair</keyword>
<feature type="domain" description="UvrD-like helicase C-terminal" evidence="17">
    <location>
        <begin position="492"/>
        <end position="753"/>
    </location>
</feature>
<dbReference type="EC" id="5.6.2.4" evidence="13"/>
<evidence type="ECO:0000256" key="4">
    <source>
        <dbReference type="ARBA" id="ARBA00022763"/>
    </source>
</evidence>
<keyword evidence="4" id="KW-0227">DNA damage</keyword>
<reference evidence="18" key="2">
    <citation type="journal article" date="2021" name="PeerJ">
        <title>Extensive microbial diversity within the chicken gut microbiome revealed by metagenomics and culture.</title>
        <authorList>
            <person name="Gilroy R."/>
            <person name="Ravi A."/>
            <person name="Getino M."/>
            <person name="Pursley I."/>
            <person name="Horton D.L."/>
            <person name="Alikhan N.F."/>
            <person name="Baker D."/>
            <person name="Gharbi K."/>
            <person name="Hall N."/>
            <person name="Watson M."/>
            <person name="Adriaenssens E.M."/>
            <person name="Foster-Nyarko E."/>
            <person name="Jarju S."/>
            <person name="Secka A."/>
            <person name="Antonio M."/>
            <person name="Oren A."/>
            <person name="Chaudhuri R.R."/>
            <person name="La Ragione R."/>
            <person name="Hildebrand F."/>
            <person name="Pallen M.J."/>
        </authorList>
    </citation>
    <scope>NUCLEOTIDE SEQUENCE</scope>
    <source>
        <strain evidence="18">2830</strain>
    </source>
</reference>
<dbReference type="Gene3D" id="1.10.10.160">
    <property type="match status" value="1"/>
</dbReference>
<keyword evidence="8 15" id="KW-0067">ATP-binding</keyword>
<accession>A0A9D1HLF9</accession>
<comment type="catalytic activity">
    <reaction evidence="12">
        <text>Couples ATP hydrolysis with the unwinding of duplex DNA by translocating in the 3'-5' direction.</text>
        <dbReference type="EC" id="5.6.2.4"/>
    </reaction>
</comment>
<dbReference type="Gene3D" id="6.10.250.2380">
    <property type="match status" value="1"/>
</dbReference>
<dbReference type="SUPFAM" id="SSF52980">
    <property type="entry name" value="Restriction endonuclease-like"/>
    <property type="match status" value="1"/>
</dbReference>
<dbReference type="InterPro" id="IPR027417">
    <property type="entry name" value="P-loop_NTPase"/>
</dbReference>
<evidence type="ECO:0000259" key="17">
    <source>
        <dbReference type="PROSITE" id="PS51217"/>
    </source>
</evidence>
<evidence type="ECO:0000313" key="18">
    <source>
        <dbReference type="EMBL" id="HIU10088.1"/>
    </source>
</evidence>
<evidence type="ECO:0000256" key="5">
    <source>
        <dbReference type="ARBA" id="ARBA00022801"/>
    </source>
</evidence>
<dbReference type="GO" id="GO:0033202">
    <property type="term" value="C:DNA helicase complex"/>
    <property type="evidence" value="ECO:0007669"/>
    <property type="project" value="TreeGrafter"/>
</dbReference>
<evidence type="ECO:0000256" key="6">
    <source>
        <dbReference type="ARBA" id="ARBA00022806"/>
    </source>
</evidence>
<evidence type="ECO:0000256" key="14">
    <source>
        <dbReference type="ARBA" id="ARBA00048988"/>
    </source>
</evidence>
<keyword evidence="6 15" id="KW-0347">Helicase</keyword>
<dbReference type="PROSITE" id="PS51217">
    <property type="entry name" value="UVRD_HELICASE_CTER"/>
    <property type="match status" value="1"/>
</dbReference>
<evidence type="ECO:0000256" key="9">
    <source>
        <dbReference type="ARBA" id="ARBA00023125"/>
    </source>
</evidence>
<sequence>MAWTDEQLAAMQKGGGNLLVSAGAGSGKTAVLIERVLGIITDENEPVDVDDLLILTYTNAAASEMRARLAQALARRLAEQPGNVYLNRQLVLLPRARIMTIHAFCRDLLKENGYMLGLDTKSHIGSEGELALLRERTLDDVFEAAYADENSGLKELLRHYCRGIGDENLRALVLRLIEFGQSMPDVLAWLDSLGTVYAEGRADTWVGYFAECLSEGLAEHAARLFTAQRLAETAGLTKHVVLLAAEAGSLAELAERSKDQGSLQEVLSALAAIKFKNAPPVRAKEDIDIAAKDRVLALRKRAREGVSVLLREGRVLLSGGLEAELAELKPLALALINLARQYYQAWQQAKRRAKLLEFADLEHYALALLQKEEFGLAADLRRCFYEILVDEYQDINEVQEQLLSLLSNGQNRFMVGDIKQSIYRFRLAEPGLFMAKFAAYGEGDGGRRIDLNRNFRSQSGVLAGVNFIFAQLLTGGHLEITYDAAAQLYCGRPELTAAPCELLIIDREAVRGEAAEDDENPLVEMQNAELEASLLAERILAEHAAGRDWGDMVVLLRAVKSWAPVMARVLSAQGIPCRTDGQEDFLRLPEVQVVLTLLTVLDNPRQDIPLAALLHSPLVGLKLADLADLRRLVDIPAGECLYDGLCQSHEPRLLEFALKLDVWRQQSRELSVFDLLDYLYNETALPELMGSLSGGDLRRQNLAELMRLAAEYDENGGLGLSRFLRYLTADKRQTQTVEQADAVRIMSIHKSKGLEFPVVFVAGISGKFNEDDFKQDILLHRALGLGMRRVELDKRRKYPTFGFNMIMRKARWENLAEALRILYVAMTRAEQKLVLVGTVPSLSMLAKQLAAMPENSISAGFLAERPSYLSWLAAALLSHKDGGELRELAGFGVAGKAAAAIPGADGDWRIEIVDHIARPEVPAEQDVFSYNDWLAMGETADEAEINALLARNYPAAELSRLPVKWSATAFARLEPQPLDEGIPLDPLDEAVQKLAYEAAEETAHPSAWYAETGVLTHKLLEKADLSLLSQGENAAAHLEDLWREYAPDFAPDVAQAVSPGKLAQFFASGLGKRLLAAAAANQTVLREQRFTANLTLAELAALDGMAYQNLLHMSGIEHGAYPEEGLFLQGVIDLAFAETDGWVLVDYKSGGGGKSDDAVREKYGLQLALYRKALTTALKTPVKAGYIYFTSTGRVVKIF</sequence>
<dbReference type="PANTHER" id="PTHR11070:SF48">
    <property type="entry name" value="ATP-DEPENDENT HELICASE_NUCLEASE SUBUNIT A"/>
    <property type="match status" value="1"/>
</dbReference>
<dbReference type="GO" id="GO:0005524">
    <property type="term" value="F:ATP binding"/>
    <property type="evidence" value="ECO:0007669"/>
    <property type="project" value="UniProtKB-UniRule"/>
</dbReference>
<evidence type="ECO:0000256" key="1">
    <source>
        <dbReference type="ARBA" id="ARBA00009922"/>
    </source>
</evidence>
<feature type="binding site" evidence="15">
    <location>
        <begin position="22"/>
        <end position="29"/>
    </location>
    <ligand>
        <name>ATP</name>
        <dbReference type="ChEBI" id="CHEBI:30616"/>
    </ligand>
</feature>
<evidence type="ECO:0000259" key="16">
    <source>
        <dbReference type="PROSITE" id="PS51198"/>
    </source>
</evidence>
<dbReference type="GO" id="GO:0043138">
    <property type="term" value="F:3'-5' DNA helicase activity"/>
    <property type="evidence" value="ECO:0007669"/>
    <property type="project" value="UniProtKB-EC"/>
</dbReference>
<dbReference type="InterPro" id="IPR013986">
    <property type="entry name" value="DExx_box_DNA_helicase_dom_sf"/>
</dbReference>
<gene>
    <name evidence="18" type="primary">addA</name>
    <name evidence="18" type="ORF">IAB00_02390</name>
</gene>
<comment type="similarity">
    <text evidence="1">Belongs to the helicase family. UvrD subfamily.</text>
</comment>
<dbReference type="SUPFAM" id="SSF52540">
    <property type="entry name" value="P-loop containing nucleoside triphosphate hydrolases"/>
    <property type="match status" value="1"/>
</dbReference>
<evidence type="ECO:0000256" key="3">
    <source>
        <dbReference type="ARBA" id="ARBA00022741"/>
    </source>
</evidence>
<evidence type="ECO:0000256" key="7">
    <source>
        <dbReference type="ARBA" id="ARBA00022839"/>
    </source>
</evidence>
<keyword evidence="2" id="KW-0540">Nuclease</keyword>
<evidence type="ECO:0000256" key="15">
    <source>
        <dbReference type="PROSITE-ProRule" id="PRU00560"/>
    </source>
</evidence>
<protein>
    <recommendedName>
        <fullName evidence="13">DNA 3'-5' helicase</fullName>
        <ecNumber evidence="13">5.6.2.4</ecNumber>
    </recommendedName>
</protein>
<keyword evidence="7" id="KW-0269">Exonuclease</keyword>
<dbReference type="InterPro" id="IPR038726">
    <property type="entry name" value="PDDEXK_AddAB-type"/>
</dbReference>
<dbReference type="Pfam" id="PF13361">
    <property type="entry name" value="UvrD_C"/>
    <property type="match status" value="1"/>
</dbReference>
<evidence type="ECO:0000256" key="8">
    <source>
        <dbReference type="ARBA" id="ARBA00022840"/>
    </source>
</evidence>
<dbReference type="InterPro" id="IPR011604">
    <property type="entry name" value="PDDEXK-like_dom_sf"/>
</dbReference>
<dbReference type="InterPro" id="IPR014152">
    <property type="entry name" value="AddA"/>
</dbReference>
<name>A0A9D1HLF9_9FIRM</name>
<evidence type="ECO:0000256" key="2">
    <source>
        <dbReference type="ARBA" id="ARBA00022722"/>
    </source>
</evidence>
<evidence type="ECO:0000256" key="11">
    <source>
        <dbReference type="ARBA" id="ARBA00023235"/>
    </source>
</evidence>
<keyword evidence="11" id="KW-0413">Isomerase</keyword>
<keyword evidence="5 15" id="KW-0378">Hydrolase</keyword>
<dbReference type="Proteomes" id="UP000824124">
    <property type="component" value="Unassembled WGS sequence"/>
</dbReference>
<proteinExistence type="inferred from homology"/>
<dbReference type="Gene3D" id="3.90.320.10">
    <property type="match status" value="1"/>
</dbReference>
<keyword evidence="3 15" id="KW-0547">Nucleotide-binding</keyword>
<dbReference type="GO" id="GO:0004527">
    <property type="term" value="F:exonuclease activity"/>
    <property type="evidence" value="ECO:0007669"/>
    <property type="project" value="UniProtKB-KW"/>
</dbReference>
<dbReference type="InterPro" id="IPR014017">
    <property type="entry name" value="DNA_helicase_UvrD-like_C"/>
</dbReference>
<comment type="catalytic activity">
    <reaction evidence="14">
        <text>ATP + H2O = ADP + phosphate + H(+)</text>
        <dbReference type="Rhea" id="RHEA:13065"/>
        <dbReference type="ChEBI" id="CHEBI:15377"/>
        <dbReference type="ChEBI" id="CHEBI:15378"/>
        <dbReference type="ChEBI" id="CHEBI:30616"/>
        <dbReference type="ChEBI" id="CHEBI:43474"/>
        <dbReference type="ChEBI" id="CHEBI:456216"/>
        <dbReference type="EC" id="5.6.2.4"/>
    </reaction>
</comment>
<dbReference type="GO" id="GO:0006302">
    <property type="term" value="P:double-strand break repair"/>
    <property type="evidence" value="ECO:0007669"/>
    <property type="project" value="InterPro"/>
</dbReference>